<dbReference type="Proteomes" id="UP000735302">
    <property type="component" value="Unassembled WGS sequence"/>
</dbReference>
<evidence type="ECO:0000313" key="2">
    <source>
        <dbReference type="Proteomes" id="UP000735302"/>
    </source>
</evidence>
<name>A0AAV4D6D3_9GAST</name>
<comment type="caution">
    <text evidence="1">The sequence shown here is derived from an EMBL/GenBank/DDBJ whole genome shotgun (WGS) entry which is preliminary data.</text>
</comment>
<proteinExistence type="predicted"/>
<accession>A0AAV4D6D3</accession>
<dbReference type="AlphaFoldDB" id="A0AAV4D6D3"/>
<sequence>MQNFKRKLTANYGDTFNISCSSFHDLKSQVYLTLTTSSGKTENIYTGSKDVDAIETNVFDYDGGICGVRSSVLWRVVADEKHDGGTFGCCRTSPPECVKSIKLAVNLSNKKPKVKLCPAAPKQDEEVTALCMLYFSKGKEIYWVLEWSTGNLSLKINDKGSLYKQEYDQSGGFQWRLRVSGGPGPSQISRFGV</sequence>
<dbReference type="EMBL" id="BLXT01007506">
    <property type="protein sequence ID" value="GFO39708.1"/>
    <property type="molecule type" value="Genomic_DNA"/>
</dbReference>
<reference evidence="1 2" key="1">
    <citation type="journal article" date="2021" name="Elife">
        <title>Chloroplast acquisition without the gene transfer in kleptoplastic sea slugs, Plakobranchus ocellatus.</title>
        <authorList>
            <person name="Maeda T."/>
            <person name="Takahashi S."/>
            <person name="Yoshida T."/>
            <person name="Shimamura S."/>
            <person name="Takaki Y."/>
            <person name="Nagai Y."/>
            <person name="Toyoda A."/>
            <person name="Suzuki Y."/>
            <person name="Arimoto A."/>
            <person name="Ishii H."/>
            <person name="Satoh N."/>
            <person name="Nishiyama T."/>
            <person name="Hasebe M."/>
            <person name="Maruyama T."/>
            <person name="Minagawa J."/>
            <person name="Obokata J."/>
            <person name="Shigenobu S."/>
        </authorList>
    </citation>
    <scope>NUCLEOTIDE SEQUENCE [LARGE SCALE GENOMIC DNA]</scope>
</reference>
<keyword evidence="2" id="KW-1185">Reference proteome</keyword>
<protein>
    <submittedName>
        <fullName evidence="1">Uncharacterized protein</fullName>
    </submittedName>
</protein>
<gene>
    <name evidence="1" type="ORF">PoB_006621300</name>
</gene>
<evidence type="ECO:0000313" key="1">
    <source>
        <dbReference type="EMBL" id="GFO39708.1"/>
    </source>
</evidence>
<organism evidence="1 2">
    <name type="scientific">Plakobranchus ocellatus</name>
    <dbReference type="NCBI Taxonomy" id="259542"/>
    <lineage>
        <taxon>Eukaryota</taxon>
        <taxon>Metazoa</taxon>
        <taxon>Spiralia</taxon>
        <taxon>Lophotrochozoa</taxon>
        <taxon>Mollusca</taxon>
        <taxon>Gastropoda</taxon>
        <taxon>Heterobranchia</taxon>
        <taxon>Euthyneura</taxon>
        <taxon>Panpulmonata</taxon>
        <taxon>Sacoglossa</taxon>
        <taxon>Placobranchoidea</taxon>
        <taxon>Plakobranchidae</taxon>
        <taxon>Plakobranchus</taxon>
    </lineage>
</organism>